<dbReference type="PROSITE" id="PS50966">
    <property type="entry name" value="ZF_SWIM"/>
    <property type="match status" value="1"/>
</dbReference>
<keyword evidence="1" id="KW-0863">Zinc-finger</keyword>
<gene>
    <name evidence="3" type="ORF">CO051_02875</name>
</gene>
<evidence type="ECO:0000313" key="4">
    <source>
        <dbReference type="Proteomes" id="UP000231383"/>
    </source>
</evidence>
<comment type="caution">
    <text evidence="3">The sequence shown here is derived from an EMBL/GenBank/DDBJ whole genome shotgun (WGS) entry which is preliminary data.</text>
</comment>
<dbReference type="GO" id="GO:0008270">
    <property type="term" value="F:zinc ion binding"/>
    <property type="evidence" value="ECO:0007669"/>
    <property type="project" value="UniProtKB-KW"/>
</dbReference>
<evidence type="ECO:0000259" key="2">
    <source>
        <dbReference type="PROSITE" id="PS50966"/>
    </source>
</evidence>
<proteinExistence type="predicted"/>
<dbReference type="AlphaFoldDB" id="A0A2M8F046"/>
<evidence type="ECO:0000313" key="3">
    <source>
        <dbReference type="EMBL" id="PJC32646.1"/>
    </source>
</evidence>
<dbReference type="Proteomes" id="UP000231383">
    <property type="component" value="Unassembled WGS sequence"/>
</dbReference>
<keyword evidence="1" id="KW-0862">Zinc</keyword>
<dbReference type="InterPro" id="IPR007527">
    <property type="entry name" value="Znf_SWIM"/>
</dbReference>
<accession>A0A2M8F046</accession>
<name>A0A2M8F046_9BACT</name>
<evidence type="ECO:0000256" key="1">
    <source>
        <dbReference type="PROSITE-ProRule" id="PRU00325"/>
    </source>
</evidence>
<protein>
    <recommendedName>
        <fullName evidence="2">SWIM-type domain-containing protein</fullName>
    </recommendedName>
</protein>
<feature type="domain" description="SWIM-type" evidence="2">
    <location>
        <begin position="50"/>
        <end position="86"/>
    </location>
</feature>
<sequence>MNIFTEQKAFELATPSSYQKGEEYFDDGCVEKIWKEGDSYKAQVRGTHLYVVTFHIEENQLKAICTCPYNFEGICKHAVAGTFAFAENKDFQDVATAQKTDTQDKQAIDLVTSASEGQLRTFLQKLLQKDIDLIKDFSIFLQGPKETPTTVREYKEKIQHVLDQLDMHEVLQTWYSEGDDYYDYHPEYAPEVGPSLEEVTQPFLEEAEKYLDSDNCAESMKIYQALFETFDEKQQTLHGEDADLEDWFTDEMRKALNGFGKSLAVAKIISVKRDGIKYLCTLFERREEWRPDIVSIIKQAITTLSDAQTALATLSKSQSTTGLSLDESSLYAFLHYTHENFDLFEKICLRQMKTNPQLTVDLLQQYKKLGRKVDIISVAEEILPHLERKPEYSEFTFPSQPSDYQGTEKEIRIILKQTYCPQRDYGKVVENLQRLFILTESLSDYKEVAKVYKSKMEKEAFIGQLKELLSNKYNIKPLFKLLQYEKKGQDILDLVAKFPESDCFPQMIASVQDEFPEECFLHYKNKIKGLLKEANVKYYPQVAYHLKGMKEIGRMERFLEFVSWIKETYKPRRRLMEELRNANL</sequence>
<reference evidence="4" key="1">
    <citation type="submission" date="2017-09" db="EMBL/GenBank/DDBJ databases">
        <title>Depth-based differentiation of microbial function through sediment-hosted aquifers and enrichment of novel symbionts in the deep terrestrial subsurface.</title>
        <authorList>
            <person name="Probst A.J."/>
            <person name="Ladd B."/>
            <person name="Jarett J.K."/>
            <person name="Geller-Mcgrath D.E."/>
            <person name="Sieber C.M.K."/>
            <person name="Emerson J.B."/>
            <person name="Anantharaman K."/>
            <person name="Thomas B.C."/>
            <person name="Malmstrom R."/>
            <person name="Stieglmeier M."/>
            <person name="Klingl A."/>
            <person name="Woyke T."/>
            <person name="Ryan C.M."/>
            <person name="Banfield J.F."/>
        </authorList>
    </citation>
    <scope>NUCLEOTIDE SEQUENCE [LARGE SCALE GENOMIC DNA]</scope>
</reference>
<dbReference type="EMBL" id="PFSC01000075">
    <property type="protein sequence ID" value="PJC32646.1"/>
    <property type="molecule type" value="Genomic_DNA"/>
</dbReference>
<keyword evidence="1" id="KW-0479">Metal-binding</keyword>
<organism evidence="3 4">
    <name type="scientific">Candidatus Roizmanbacteria bacterium CG_4_9_14_0_2_um_filter_39_13</name>
    <dbReference type="NCBI Taxonomy" id="1974839"/>
    <lineage>
        <taxon>Bacteria</taxon>
        <taxon>Candidatus Roizmaniibacteriota</taxon>
    </lineage>
</organism>